<organism evidence="6 7">
    <name type="scientific">Pseudoalteromonas aurantia</name>
    <dbReference type="NCBI Taxonomy" id="43654"/>
    <lineage>
        <taxon>Bacteria</taxon>
        <taxon>Pseudomonadati</taxon>
        <taxon>Pseudomonadota</taxon>
        <taxon>Gammaproteobacteria</taxon>
        <taxon>Alteromonadales</taxon>
        <taxon>Pseudoalteromonadaceae</taxon>
        <taxon>Pseudoalteromonas</taxon>
    </lineage>
</organism>
<feature type="compositionally biased region" description="Low complexity" evidence="4">
    <location>
        <begin position="221"/>
        <end position="230"/>
    </location>
</feature>
<dbReference type="Proteomes" id="UP000307164">
    <property type="component" value="Unassembled WGS sequence"/>
</dbReference>
<dbReference type="PANTHER" id="PTHR30408:SF13">
    <property type="entry name" value="TYPE I RESTRICTION ENZYME HINDI SPECIFICITY SUBUNIT"/>
    <property type="match status" value="1"/>
</dbReference>
<keyword evidence="3" id="KW-0238">DNA-binding</keyword>
<gene>
    <name evidence="6" type="ORF">CWC20_02415</name>
</gene>
<dbReference type="CDD" id="cd17260">
    <property type="entry name" value="RMtype1_S_EcoEI-TRD1-CR1_like"/>
    <property type="match status" value="1"/>
</dbReference>
<reference evidence="6 7" key="1">
    <citation type="submission" date="2018-01" db="EMBL/GenBank/DDBJ databases">
        <authorList>
            <person name="Paulsen S."/>
            <person name="Gram L.K."/>
        </authorList>
    </citation>
    <scope>NUCLEOTIDE SEQUENCE [LARGE SCALE GENOMIC DNA]</scope>
    <source>
        <strain evidence="6 7">S3895</strain>
    </source>
</reference>
<keyword evidence="2" id="KW-0680">Restriction system</keyword>
<keyword evidence="6" id="KW-0540">Nuclease</keyword>
<evidence type="ECO:0000256" key="2">
    <source>
        <dbReference type="ARBA" id="ARBA00022747"/>
    </source>
</evidence>
<dbReference type="Gene3D" id="3.90.220.20">
    <property type="entry name" value="DNA methylase specificity domains"/>
    <property type="match status" value="2"/>
</dbReference>
<dbReference type="Pfam" id="PF01420">
    <property type="entry name" value="Methylase_S"/>
    <property type="match status" value="1"/>
</dbReference>
<sequence length="484" mass="54009">MASNWKKVGLNDLGEVARGKSKHRPRYAEHLYGGKYPFIQTGDIKASGGLVSTHSQTYSEAGLAQSRLWPTNTMCITIAANIAETGILTYPACFPDSVIGFIADESLCDVRFIEYRFRYLKAQLQREAIGSVQDNINLATFERLKFSIPELEEQKRIADVLYSLDNKIQLNRQTNQTLEKMAQALFKSWFVDFDPVFDNALASGMAVNDFPEALQKKALSRQQQRQQVQQKIANGESSAGKELDDKPLPADILNLFPSDFEQTDEPSIGINSWIPKGWNIEAISKAIQVNPKTSLPKQTVAKFADMKAIPTSGYMVDEIIEKEYKGGAKFIEKDILFARITPCLQNGKTALVDFLSDGEVGFGSTEFIVLRQKDKVSYPFVACLAREDGFRAHCMQSMVGSSGRQRVQNACFDDYYLALPDKQELLEQFTEMTSANFSKMIANKLESQSLTKLRDTLLPKLISGELTLPADNSKCTAATEAYPS</sequence>
<keyword evidence="7" id="KW-1185">Reference proteome</keyword>
<accession>A0ABY2W201</accession>
<comment type="similarity">
    <text evidence="1">Belongs to the type-I restriction system S methylase family.</text>
</comment>
<dbReference type="CDD" id="cd17282">
    <property type="entry name" value="RMtype1_S_Eco16444ORF1681_TRD1-CR1_like"/>
    <property type="match status" value="1"/>
</dbReference>
<evidence type="ECO:0000256" key="1">
    <source>
        <dbReference type="ARBA" id="ARBA00010923"/>
    </source>
</evidence>
<evidence type="ECO:0000259" key="5">
    <source>
        <dbReference type="Pfam" id="PF01420"/>
    </source>
</evidence>
<feature type="region of interest" description="Disordered" evidence="4">
    <location>
        <begin position="219"/>
        <end position="246"/>
    </location>
</feature>
<dbReference type="RefSeq" id="WP_138676165.1">
    <property type="nucleotide sequence ID" value="NZ_PNBW01000016.1"/>
</dbReference>
<dbReference type="GO" id="GO:0004519">
    <property type="term" value="F:endonuclease activity"/>
    <property type="evidence" value="ECO:0007669"/>
    <property type="project" value="UniProtKB-KW"/>
</dbReference>
<keyword evidence="6" id="KW-0255">Endonuclease</keyword>
<comment type="caution">
    <text evidence="6">The sequence shown here is derived from an EMBL/GenBank/DDBJ whole genome shotgun (WGS) entry which is preliminary data.</text>
</comment>
<dbReference type="InterPro" id="IPR044946">
    <property type="entry name" value="Restrct_endonuc_typeI_TRD_sf"/>
</dbReference>
<proteinExistence type="inferred from homology"/>
<dbReference type="InterPro" id="IPR052021">
    <property type="entry name" value="Type-I_RS_S_subunit"/>
</dbReference>
<dbReference type="InterPro" id="IPR000055">
    <property type="entry name" value="Restrct_endonuc_typeI_TRD"/>
</dbReference>
<dbReference type="SUPFAM" id="SSF116734">
    <property type="entry name" value="DNA methylase specificity domain"/>
    <property type="match status" value="2"/>
</dbReference>
<dbReference type="PANTHER" id="PTHR30408">
    <property type="entry name" value="TYPE-1 RESTRICTION ENZYME ECOKI SPECIFICITY PROTEIN"/>
    <property type="match status" value="1"/>
</dbReference>
<evidence type="ECO:0000313" key="7">
    <source>
        <dbReference type="Proteomes" id="UP000307164"/>
    </source>
</evidence>
<dbReference type="EMBL" id="PNBW01000016">
    <property type="protein sequence ID" value="TMO78237.1"/>
    <property type="molecule type" value="Genomic_DNA"/>
</dbReference>
<protein>
    <submittedName>
        <fullName evidence="6">Restriction endonuclease subunit S</fullName>
    </submittedName>
</protein>
<evidence type="ECO:0000313" key="6">
    <source>
        <dbReference type="EMBL" id="TMO78237.1"/>
    </source>
</evidence>
<evidence type="ECO:0000256" key="3">
    <source>
        <dbReference type="ARBA" id="ARBA00023125"/>
    </source>
</evidence>
<reference evidence="7" key="2">
    <citation type="submission" date="2019-06" db="EMBL/GenBank/DDBJ databases">
        <title>Co-occurence of chitin degradation, pigmentation and bioactivity in marine Pseudoalteromonas.</title>
        <authorList>
            <person name="Sonnenschein E.C."/>
            <person name="Bech P.K."/>
        </authorList>
    </citation>
    <scope>NUCLEOTIDE SEQUENCE [LARGE SCALE GENOMIC DNA]</scope>
    <source>
        <strain evidence="7">S3895</strain>
    </source>
</reference>
<keyword evidence="6" id="KW-0378">Hydrolase</keyword>
<feature type="domain" description="Type I restriction modification DNA specificity" evidence="5">
    <location>
        <begin position="3"/>
        <end position="180"/>
    </location>
</feature>
<name>A0ABY2W201_9GAMM</name>
<evidence type="ECO:0000256" key="4">
    <source>
        <dbReference type="SAM" id="MobiDB-lite"/>
    </source>
</evidence>